<sequence>MIRRWRSTSGVGNFGIMFNQESDFSYPNLKRQVPTWPRRKIYLMCPRAAMRIDVKFRETKKIFRAF</sequence>
<dbReference type="AlphaFoldDB" id="A0A5B9P686"/>
<accession>A0A5B9P686</accession>
<proteinExistence type="predicted"/>
<dbReference type="EMBL" id="CP042912">
    <property type="protein sequence ID" value="QEG21784.1"/>
    <property type="molecule type" value="Genomic_DNA"/>
</dbReference>
<name>A0A5B9P686_9BACT</name>
<protein>
    <submittedName>
        <fullName evidence="1">Uncharacterized protein</fullName>
    </submittedName>
</protein>
<evidence type="ECO:0000313" key="1">
    <source>
        <dbReference type="EMBL" id="QEG21784.1"/>
    </source>
</evidence>
<dbReference type="KEGG" id="mff:MFFC18_16430"/>
<dbReference type="Proteomes" id="UP000322214">
    <property type="component" value="Chromosome"/>
</dbReference>
<reference evidence="1 2" key="1">
    <citation type="submission" date="2019-08" db="EMBL/GenBank/DDBJ databases">
        <title>Deep-cultivation of Planctomycetes and their phenomic and genomic characterization uncovers novel biology.</title>
        <authorList>
            <person name="Wiegand S."/>
            <person name="Jogler M."/>
            <person name="Boedeker C."/>
            <person name="Pinto D."/>
            <person name="Vollmers J."/>
            <person name="Rivas-Marin E."/>
            <person name="Kohn T."/>
            <person name="Peeters S.H."/>
            <person name="Heuer A."/>
            <person name="Rast P."/>
            <person name="Oberbeckmann S."/>
            <person name="Bunk B."/>
            <person name="Jeske O."/>
            <person name="Meyerdierks A."/>
            <person name="Storesund J.E."/>
            <person name="Kallscheuer N."/>
            <person name="Luecker S."/>
            <person name="Lage O.M."/>
            <person name="Pohl T."/>
            <person name="Merkel B.J."/>
            <person name="Hornburger P."/>
            <person name="Mueller R.-W."/>
            <person name="Bruemmer F."/>
            <person name="Labrenz M."/>
            <person name="Spormann A.M."/>
            <person name="Op den Camp H."/>
            <person name="Overmann J."/>
            <person name="Amann R."/>
            <person name="Jetten M.S.M."/>
            <person name="Mascher T."/>
            <person name="Medema M.H."/>
            <person name="Devos D.P."/>
            <person name="Kaster A.-K."/>
            <person name="Ovreas L."/>
            <person name="Rohde M."/>
            <person name="Galperin M.Y."/>
            <person name="Jogler C."/>
        </authorList>
    </citation>
    <scope>NUCLEOTIDE SEQUENCE [LARGE SCALE GENOMIC DNA]</scope>
    <source>
        <strain evidence="1 2">FC18</strain>
    </source>
</reference>
<organism evidence="1 2">
    <name type="scientific">Mariniblastus fucicola</name>
    <dbReference type="NCBI Taxonomy" id="980251"/>
    <lineage>
        <taxon>Bacteria</taxon>
        <taxon>Pseudomonadati</taxon>
        <taxon>Planctomycetota</taxon>
        <taxon>Planctomycetia</taxon>
        <taxon>Pirellulales</taxon>
        <taxon>Pirellulaceae</taxon>
        <taxon>Mariniblastus</taxon>
    </lineage>
</organism>
<evidence type="ECO:0000313" key="2">
    <source>
        <dbReference type="Proteomes" id="UP000322214"/>
    </source>
</evidence>
<keyword evidence="2" id="KW-1185">Reference proteome</keyword>
<gene>
    <name evidence="1" type="ORF">MFFC18_16430</name>
</gene>